<organism evidence="6 7">
    <name type="scientific">Steccherinum ochraceum</name>
    <dbReference type="NCBI Taxonomy" id="92696"/>
    <lineage>
        <taxon>Eukaryota</taxon>
        <taxon>Fungi</taxon>
        <taxon>Dikarya</taxon>
        <taxon>Basidiomycota</taxon>
        <taxon>Agaricomycotina</taxon>
        <taxon>Agaricomycetes</taxon>
        <taxon>Polyporales</taxon>
        <taxon>Steccherinaceae</taxon>
        <taxon>Steccherinum</taxon>
    </lineage>
</organism>
<dbReference type="Proteomes" id="UP000292702">
    <property type="component" value="Unassembled WGS sequence"/>
</dbReference>
<dbReference type="SMART" id="SM00332">
    <property type="entry name" value="PP2Cc"/>
    <property type="match status" value="1"/>
</dbReference>
<dbReference type="GO" id="GO:0004722">
    <property type="term" value="F:protein serine/threonine phosphatase activity"/>
    <property type="evidence" value="ECO:0007669"/>
    <property type="project" value="InterPro"/>
</dbReference>
<dbReference type="STRING" id="92696.A0A4R0S1G3"/>
<evidence type="ECO:0000256" key="2">
    <source>
        <dbReference type="ARBA" id="ARBA00022801"/>
    </source>
</evidence>
<dbReference type="SUPFAM" id="SSF81606">
    <property type="entry name" value="PP2C-like"/>
    <property type="match status" value="1"/>
</dbReference>
<dbReference type="InterPro" id="IPR036457">
    <property type="entry name" value="PPM-type-like_dom_sf"/>
</dbReference>
<dbReference type="PROSITE" id="PS01032">
    <property type="entry name" value="PPM_1"/>
    <property type="match status" value="1"/>
</dbReference>
<proteinExistence type="inferred from homology"/>
<dbReference type="GO" id="GO:0046872">
    <property type="term" value="F:metal ion binding"/>
    <property type="evidence" value="ECO:0007669"/>
    <property type="project" value="UniProtKB-KW"/>
</dbReference>
<dbReference type="AlphaFoldDB" id="A0A4R0S1G3"/>
<reference evidence="6 7" key="1">
    <citation type="submission" date="2018-11" db="EMBL/GenBank/DDBJ databases">
        <title>Genome assembly of Steccherinum ochraceum LE-BIN_3174, the white-rot fungus of the Steccherinaceae family (The Residual Polyporoid clade, Polyporales, Basidiomycota).</title>
        <authorList>
            <person name="Fedorova T.V."/>
            <person name="Glazunova O.A."/>
            <person name="Landesman E.O."/>
            <person name="Moiseenko K.V."/>
            <person name="Psurtseva N.V."/>
            <person name="Savinova O.S."/>
            <person name="Shakhova N.V."/>
            <person name="Tyazhelova T.V."/>
            <person name="Vasina D.V."/>
        </authorList>
    </citation>
    <scope>NUCLEOTIDE SEQUENCE [LARGE SCALE GENOMIC DNA]</scope>
    <source>
        <strain evidence="6 7">LE-BIN_3174</strain>
    </source>
</reference>
<dbReference type="InterPro" id="IPR001932">
    <property type="entry name" value="PPM-type_phosphatase-like_dom"/>
</dbReference>
<comment type="caution">
    <text evidence="6">The sequence shown here is derived from an EMBL/GenBank/DDBJ whole genome shotgun (WGS) entry which is preliminary data.</text>
</comment>
<sequence>MVFPFFRSRLPFPNTRLSRNPVTTFVNRYHDYVRFATPGGSGRIPLHNPKILGVANSRGDRPYQEDFYSYSALSLNPEELKLSLKKAHHINWDYHHLPESIARQVLFVGIYDGHGGSAVAQFLRQELHGMFENVNKSHIPELYAWAREIDGYFRRFKGGVLAPWVKPDEPEAQTEMDLEARATLAFFEVDKTLYHESSAQECGATASVALLHSIDDPSIPFFASKRVALTVAHVGDTRVLLTQTHNGKVVPMTEHHHPDARVEAVRLRRMMGSGLITDSFGEVRWMGALANTRSLGDLKYKPLGVTPEPDVRTMLLEGQSYSHVTLISDGISSVVSDEEISDLARAARTPQDAARRILSFAEQMGSEDNLTALVIPLSGWGRITGDDATRELREYRAKNMEGSERQRRM</sequence>
<comment type="similarity">
    <text evidence="4">Belongs to the PP2C family.</text>
</comment>
<dbReference type="Pfam" id="PF00481">
    <property type="entry name" value="PP2C"/>
    <property type="match status" value="1"/>
</dbReference>
<keyword evidence="3 4" id="KW-0904">Protein phosphatase</keyword>
<dbReference type="CDD" id="cd00143">
    <property type="entry name" value="PP2Cc"/>
    <property type="match status" value="1"/>
</dbReference>
<dbReference type="EMBL" id="RWJN01000030">
    <property type="protein sequence ID" value="TCD69954.1"/>
    <property type="molecule type" value="Genomic_DNA"/>
</dbReference>
<name>A0A4R0S1G3_9APHY</name>
<protein>
    <recommendedName>
        <fullName evidence="5">PPM-type phosphatase domain-containing protein</fullName>
    </recommendedName>
</protein>
<keyword evidence="1" id="KW-0479">Metal-binding</keyword>
<keyword evidence="7" id="KW-1185">Reference proteome</keyword>
<accession>A0A4R0S1G3</accession>
<dbReference type="PANTHER" id="PTHR13832">
    <property type="entry name" value="PROTEIN PHOSPHATASE 2C"/>
    <property type="match status" value="1"/>
</dbReference>
<evidence type="ECO:0000313" key="7">
    <source>
        <dbReference type="Proteomes" id="UP000292702"/>
    </source>
</evidence>
<evidence type="ECO:0000259" key="5">
    <source>
        <dbReference type="PROSITE" id="PS51746"/>
    </source>
</evidence>
<evidence type="ECO:0000313" key="6">
    <source>
        <dbReference type="EMBL" id="TCD69954.1"/>
    </source>
</evidence>
<dbReference type="Gene3D" id="3.60.40.10">
    <property type="entry name" value="PPM-type phosphatase domain"/>
    <property type="match status" value="1"/>
</dbReference>
<dbReference type="InterPro" id="IPR000222">
    <property type="entry name" value="PP2C_BS"/>
</dbReference>
<gene>
    <name evidence="6" type="ORF">EIP91_005543</name>
</gene>
<dbReference type="PANTHER" id="PTHR13832:SF589">
    <property type="entry name" value="[PYRUVATE DEHYDROGENASE [ACETYL-TRANSFERRING]]-PHOSPHATASE 2, MITOCHONDRIAL"/>
    <property type="match status" value="1"/>
</dbReference>
<evidence type="ECO:0000256" key="3">
    <source>
        <dbReference type="ARBA" id="ARBA00022912"/>
    </source>
</evidence>
<keyword evidence="2 4" id="KW-0378">Hydrolase</keyword>
<feature type="domain" description="PPM-type phosphatase" evidence="5">
    <location>
        <begin position="69"/>
        <end position="377"/>
    </location>
</feature>
<dbReference type="OrthoDB" id="416093at2759"/>
<evidence type="ECO:0000256" key="4">
    <source>
        <dbReference type="RuleBase" id="RU003465"/>
    </source>
</evidence>
<dbReference type="PROSITE" id="PS51746">
    <property type="entry name" value="PPM_2"/>
    <property type="match status" value="1"/>
</dbReference>
<evidence type="ECO:0000256" key="1">
    <source>
        <dbReference type="ARBA" id="ARBA00022723"/>
    </source>
</evidence>
<dbReference type="InterPro" id="IPR015655">
    <property type="entry name" value="PP2C"/>
</dbReference>